<dbReference type="Gene3D" id="1.10.132.20">
    <property type="entry name" value="Ribosome-recycling factor"/>
    <property type="match status" value="1"/>
</dbReference>
<comment type="function">
    <text evidence="3">Necessary for protein synthesis in mitochondria. Functions as a ribosome recycling factor in mitochondria.</text>
</comment>
<organism evidence="5 6">
    <name type="scientific">Mycena pura</name>
    <dbReference type="NCBI Taxonomy" id="153505"/>
    <lineage>
        <taxon>Eukaryota</taxon>
        <taxon>Fungi</taxon>
        <taxon>Dikarya</taxon>
        <taxon>Basidiomycota</taxon>
        <taxon>Agaricomycotina</taxon>
        <taxon>Agaricomycetes</taxon>
        <taxon>Agaricomycetidae</taxon>
        <taxon>Agaricales</taxon>
        <taxon>Marasmiineae</taxon>
        <taxon>Mycenaceae</taxon>
        <taxon>Mycena</taxon>
    </lineage>
</organism>
<dbReference type="InterPro" id="IPR023584">
    <property type="entry name" value="Ribosome_recyc_fac_dom"/>
</dbReference>
<dbReference type="Gene3D" id="3.30.1360.40">
    <property type="match status" value="1"/>
</dbReference>
<dbReference type="InterPro" id="IPR002661">
    <property type="entry name" value="Ribosome_recyc_fac"/>
</dbReference>
<name>A0AAD6VQ95_9AGAR</name>
<dbReference type="EMBL" id="JARJCW010000015">
    <property type="protein sequence ID" value="KAJ7216375.1"/>
    <property type="molecule type" value="Genomic_DNA"/>
</dbReference>
<dbReference type="AlphaFoldDB" id="A0AAD6VQ95"/>
<keyword evidence="6" id="KW-1185">Reference proteome</keyword>
<evidence type="ECO:0000256" key="1">
    <source>
        <dbReference type="ARBA" id="ARBA00005912"/>
    </source>
</evidence>
<evidence type="ECO:0000259" key="4">
    <source>
        <dbReference type="Pfam" id="PF01765"/>
    </source>
</evidence>
<feature type="domain" description="Ribosome recycling factor" evidence="4">
    <location>
        <begin position="90"/>
        <end position="239"/>
    </location>
</feature>
<keyword evidence="2" id="KW-0648">Protein biosynthesis</keyword>
<dbReference type="SUPFAM" id="SSF55194">
    <property type="entry name" value="Ribosome recycling factor, RRF"/>
    <property type="match status" value="1"/>
</dbReference>
<dbReference type="InterPro" id="IPR036191">
    <property type="entry name" value="RRF_sf"/>
</dbReference>
<gene>
    <name evidence="5" type="ORF">GGX14DRAFT_441338</name>
</gene>
<dbReference type="PANTHER" id="PTHR20982">
    <property type="entry name" value="RIBOSOME RECYCLING FACTOR"/>
    <property type="match status" value="1"/>
</dbReference>
<evidence type="ECO:0000313" key="5">
    <source>
        <dbReference type="EMBL" id="KAJ7216375.1"/>
    </source>
</evidence>
<dbReference type="Proteomes" id="UP001219525">
    <property type="component" value="Unassembled WGS sequence"/>
</dbReference>
<dbReference type="FunFam" id="3.30.1360.40:FF:000001">
    <property type="entry name" value="Ribosome-recycling factor"/>
    <property type="match status" value="1"/>
</dbReference>
<comment type="similarity">
    <text evidence="1">Belongs to the RRF family.</text>
</comment>
<dbReference type="GO" id="GO:0006412">
    <property type="term" value="P:translation"/>
    <property type="evidence" value="ECO:0007669"/>
    <property type="project" value="UniProtKB-KW"/>
</dbReference>
<sequence length="247" mass="27305">MILLRQALRTSLCRGSALCSRPISVPRGPRLPGDACRGYANKKIKSTASLVPGSKQPITDEGARAEHAKADEKMAAAVAWFRRDCAAVETRATGRVTPAVLDPVRVKLPHSDRECRLDELATVGVRDGSTLLITIFDEENVKHVEKALYDSKLPNIIPQKHDSRTIKIPIPKPTLESNMALVTAAGRQSEDVRVQIRKVHQASLKRGNYKKHSIELEEFQKLTDRHIAEVDKIVAGLKKATNLNSKK</sequence>
<dbReference type="Pfam" id="PF01765">
    <property type="entry name" value="RRF"/>
    <property type="match status" value="1"/>
</dbReference>
<proteinExistence type="inferred from homology"/>
<evidence type="ECO:0000313" key="6">
    <source>
        <dbReference type="Proteomes" id="UP001219525"/>
    </source>
</evidence>
<dbReference type="PANTHER" id="PTHR20982:SF3">
    <property type="entry name" value="MITOCHONDRIAL RIBOSOME RECYCLING FACTOR PSEUDO 1"/>
    <property type="match status" value="1"/>
</dbReference>
<accession>A0AAD6VQ95</accession>
<reference evidence="5" key="1">
    <citation type="submission" date="2023-03" db="EMBL/GenBank/DDBJ databases">
        <title>Massive genome expansion in bonnet fungi (Mycena s.s.) driven by repeated elements and novel gene families across ecological guilds.</title>
        <authorList>
            <consortium name="Lawrence Berkeley National Laboratory"/>
            <person name="Harder C.B."/>
            <person name="Miyauchi S."/>
            <person name="Viragh M."/>
            <person name="Kuo A."/>
            <person name="Thoen E."/>
            <person name="Andreopoulos B."/>
            <person name="Lu D."/>
            <person name="Skrede I."/>
            <person name="Drula E."/>
            <person name="Henrissat B."/>
            <person name="Morin E."/>
            <person name="Kohler A."/>
            <person name="Barry K."/>
            <person name="LaButti K."/>
            <person name="Morin E."/>
            <person name="Salamov A."/>
            <person name="Lipzen A."/>
            <person name="Mereny Z."/>
            <person name="Hegedus B."/>
            <person name="Baldrian P."/>
            <person name="Stursova M."/>
            <person name="Weitz H."/>
            <person name="Taylor A."/>
            <person name="Grigoriev I.V."/>
            <person name="Nagy L.G."/>
            <person name="Martin F."/>
            <person name="Kauserud H."/>
        </authorList>
    </citation>
    <scope>NUCLEOTIDE SEQUENCE</scope>
    <source>
        <strain evidence="5">9144</strain>
    </source>
</reference>
<dbReference type="GO" id="GO:0043023">
    <property type="term" value="F:ribosomal large subunit binding"/>
    <property type="evidence" value="ECO:0007669"/>
    <property type="project" value="TreeGrafter"/>
</dbReference>
<protein>
    <submittedName>
        <fullName evidence="5">Ribosome recycling factor domain-containing protein</fullName>
    </submittedName>
</protein>
<evidence type="ECO:0000256" key="3">
    <source>
        <dbReference type="ARBA" id="ARBA00024909"/>
    </source>
</evidence>
<comment type="caution">
    <text evidence="5">The sequence shown here is derived from an EMBL/GenBank/DDBJ whole genome shotgun (WGS) entry which is preliminary data.</text>
</comment>
<evidence type="ECO:0000256" key="2">
    <source>
        <dbReference type="ARBA" id="ARBA00022917"/>
    </source>
</evidence>
<dbReference type="GO" id="GO:0005739">
    <property type="term" value="C:mitochondrion"/>
    <property type="evidence" value="ECO:0007669"/>
    <property type="project" value="TreeGrafter"/>
</dbReference>